<keyword evidence="4" id="KW-1003">Cell membrane</keyword>
<evidence type="ECO:0000256" key="7">
    <source>
        <dbReference type="ARBA" id="ARBA00023136"/>
    </source>
</evidence>
<accession>A0A485KHC9</accession>
<dbReference type="InterPro" id="IPR000620">
    <property type="entry name" value="EamA_dom"/>
</dbReference>
<evidence type="ECO:0000256" key="4">
    <source>
        <dbReference type="ARBA" id="ARBA00022475"/>
    </source>
</evidence>
<feature type="transmembrane region" description="Helical" evidence="8">
    <location>
        <begin position="88"/>
        <end position="109"/>
    </location>
</feature>
<dbReference type="InterPro" id="IPR004626">
    <property type="entry name" value="RarD"/>
</dbReference>
<dbReference type="NCBIfam" id="TIGR00688">
    <property type="entry name" value="rarD"/>
    <property type="match status" value="1"/>
</dbReference>
<feature type="transmembrane region" description="Helical" evidence="8">
    <location>
        <begin position="190"/>
        <end position="213"/>
    </location>
</feature>
<dbReference type="PANTHER" id="PTHR22911:SF137">
    <property type="entry name" value="SOLUTE CARRIER FAMILY 35 MEMBER G2-RELATED"/>
    <property type="match status" value="1"/>
</dbReference>
<proteinExistence type="inferred from homology"/>
<evidence type="ECO:0000256" key="2">
    <source>
        <dbReference type="ARBA" id="ARBA00007362"/>
    </source>
</evidence>
<dbReference type="EMBL" id="VJMH01003385">
    <property type="protein sequence ID" value="KAF0706106.1"/>
    <property type="molecule type" value="Genomic_DNA"/>
</dbReference>
<dbReference type="Proteomes" id="UP000332933">
    <property type="component" value="Unassembled WGS sequence"/>
</dbReference>
<protein>
    <submittedName>
        <fullName evidence="11">Aste57867_6814 protein</fullName>
    </submittedName>
</protein>
<dbReference type="Pfam" id="PF00892">
    <property type="entry name" value="EamA"/>
    <property type="match status" value="1"/>
</dbReference>
<feature type="transmembrane region" description="Helical" evidence="8">
    <location>
        <begin position="225"/>
        <end position="246"/>
    </location>
</feature>
<dbReference type="InterPro" id="IPR037185">
    <property type="entry name" value="EmrE-like"/>
</dbReference>
<dbReference type="OrthoDB" id="10407540at2759"/>
<evidence type="ECO:0000256" key="5">
    <source>
        <dbReference type="ARBA" id="ARBA00022692"/>
    </source>
</evidence>
<dbReference type="PANTHER" id="PTHR22911">
    <property type="entry name" value="ACYL-MALONYL CONDENSING ENZYME-RELATED"/>
    <property type="match status" value="1"/>
</dbReference>
<keyword evidence="3" id="KW-0813">Transport</keyword>
<comment type="similarity">
    <text evidence="2">Belongs to the EamA transporter family.</text>
</comment>
<name>A0A485KHC9_9STRA</name>
<feature type="transmembrane region" description="Helical" evidence="8">
    <location>
        <begin position="52"/>
        <end position="76"/>
    </location>
</feature>
<keyword evidence="12" id="KW-1185">Reference proteome</keyword>
<evidence type="ECO:0000256" key="1">
    <source>
        <dbReference type="ARBA" id="ARBA00004651"/>
    </source>
</evidence>
<feature type="transmembrane region" description="Helical" evidence="8">
    <location>
        <begin position="12"/>
        <end position="32"/>
    </location>
</feature>
<feature type="transmembrane region" description="Helical" evidence="8">
    <location>
        <begin position="115"/>
        <end position="132"/>
    </location>
</feature>
<comment type="subcellular location">
    <subcellularLocation>
        <location evidence="1">Cell membrane</location>
        <topology evidence="1">Multi-pass membrane protein</topology>
    </subcellularLocation>
</comment>
<evidence type="ECO:0000256" key="6">
    <source>
        <dbReference type="ARBA" id="ARBA00022989"/>
    </source>
</evidence>
<dbReference type="GO" id="GO:0005886">
    <property type="term" value="C:plasma membrane"/>
    <property type="evidence" value="ECO:0007669"/>
    <property type="project" value="UniProtKB-SubCell"/>
</dbReference>
<dbReference type="AlphaFoldDB" id="A0A485KHC9"/>
<feature type="domain" description="EamA" evidence="9">
    <location>
        <begin position="18"/>
        <end position="155"/>
    </location>
</feature>
<evidence type="ECO:0000259" key="9">
    <source>
        <dbReference type="Pfam" id="PF00892"/>
    </source>
</evidence>
<reference evidence="11 12" key="1">
    <citation type="submission" date="2019-03" db="EMBL/GenBank/DDBJ databases">
        <authorList>
            <person name="Gaulin E."/>
            <person name="Dumas B."/>
        </authorList>
    </citation>
    <scope>NUCLEOTIDE SEQUENCE [LARGE SCALE GENOMIC DNA]</scope>
    <source>
        <strain evidence="11">CBS 568.67</strain>
    </source>
</reference>
<dbReference type="EMBL" id="CAADRA010003397">
    <property type="protein sequence ID" value="VFT83778.1"/>
    <property type="molecule type" value="Genomic_DNA"/>
</dbReference>
<keyword evidence="6 8" id="KW-1133">Transmembrane helix</keyword>
<evidence type="ECO:0000313" key="11">
    <source>
        <dbReference type="EMBL" id="VFT83778.1"/>
    </source>
</evidence>
<sequence length="344" mass="37182">MKLIPQFPSFYNINMLHGILAALVTFSLWGISPLYWNLLGQVPQLQLLAHRILWSFVLCFLVVLAQGTSALTHALTQACTLPTLRRHGLAAVFIAGNWALYVWAVSSGFVSQASLGDYILPLVTVLLGVVFLSERLHRLQWLAIGLATLGLCVVSLGYGIFPWVSIVLGLCEALYSFAKTKATALSSIQGVAFEMGLLLLPAVAYIVVAEVQGEGMFGHADSHTLLLLVGSGVLTALPLVTLSFAVQRLPLTLVGVLVYVTPTIEVLLAAFAFHEHFSTVTLLGFGLVWLALLVFSVQSYRNHRHDLAIKQQLVGGLEVVPPLHDTPFVAVTTPTAAIVPKEIV</sequence>
<feature type="transmembrane region" description="Helical" evidence="8">
    <location>
        <begin position="279"/>
        <end position="297"/>
    </location>
</feature>
<evidence type="ECO:0000313" key="10">
    <source>
        <dbReference type="EMBL" id="KAF0706106.1"/>
    </source>
</evidence>
<gene>
    <name evidence="11" type="primary">Aste57867_6814</name>
    <name evidence="10" type="ORF">As57867_006794</name>
    <name evidence="11" type="ORF">ASTE57867_6814</name>
</gene>
<dbReference type="SUPFAM" id="SSF103481">
    <property type="entry name" value="Multidrug resistance efflux transporter EmrE"/>
    <property type="match status" value="2"/>
</dbReference>
<keyword evidence="7 8" id="KW-0472">Membrane</keyword>
<organism evidence="11 12">
    <name type="scientific">Aphanomyces stellatus</name>
    <dbReference type="NCBI Taxonomy" id="120398"/>
    <lineage>
        <taxon>Eukaryota</taxon>
        <taxon>Sar</taxon>
        <taxon>Stramenopiles</taxon>
        <taxon>Oomycota</taxon>
        <taxon>Saprolegniomycetes</taxon>
        <taxon>Saprolegniales</taxon>
        <taxon>Verrucalvaceae</taxon>
        <taxon>Aphanomyces</taxon>
    </lineage>
</organism>
<reference evidence="10" key="2">
    <citation type="submission" date="2019-06" db="EMBL/GenBank/DDBJ databases">
        <title>Genomics analysis of Aphanomyces spp. identifies a new class of oomycete effector associated with host adaptation.</title>
        <authorList>
            <person name="Gaulin E."/>
        </authorList>
    </citation>
    <scope>NUCLEOTIDE SEQUENCE</scope>
    <source>
        <strain evidence="10">CBS 578.67</strain>
    </source>
</reference>
<evidence type="ECO:0000313" key="12">
    <source>
        <dbReference type="Proteomes" id="UP000332933"/>
    </source>
</evidence>
<evidence type="ECO:0000256" key="8">
    <source>
        <dbReference type="SAM" id="Phobius"/>
    </source>
</evidence>
<feature type="transmembrane region" description="Helical" evidence="8">
    <location>
        <begin position="253"/>
        <end position="273"/>
    </location>
</feature>
<evidence type="ECO:0000256" key="3">
    <source>
        <dbReference type="ARBA" id="ARBA00022448"/>
    </source>
</evidence>
<keyword evidence="5 8" id="KW-0812">Transmembrane</keyword>